<dbReference type="SUPFAM" id="SSF117987">
    <property type="entry name" value="CRISPR-associated protein"/>
    <property type="match status" value="2"/>
</dbReference>
<gene>
    <name evidence="1" type="primary">cas6e</name>
    <name evidence="1" type="ORF">GTO87_06690</name>
</gene>
<dbReference type="CDD" id="cd09727">
    <property type="entry name" value="Cas6_I-E"/>
    <property type="match status" value="1"/>
</dbReference>
<name>A0A7H9EKQ4_9LACO</name>
<dbReference type="Proteomes" id="UP000510886">
    <property type="component" value="Chromosome"/>
</dbReference>
<proteinExistence type="predicted"/>
<dbReference type="AlphaFoldDB" id="A0A7H9EKQ4"/>
<dbReference type="EMBL" id="CP047418">
    <property type="protein sequence ID" value="QLL78303.1"/>
    <property type="molecule type" value="Genomic_DNA"/>
</dbReference>
<dbReference type="KEGG" id="lsw:GTO87_06690"/>
<sequence length="218" mass="25416">MYLSRVEIAVQDVQRMRSLTHLGAYHDWVEKSFPDEIEAGVRKRHLWRIDRLNDKYYLLIVSENKPDLDHLGIHGVPGTAMTKIYDNFLAKIAEKKTYRFRLTANPSYKVMQPGKKNGRVYPHITVAQQKKWLAERQEKLGFEFIFRETVQGTVPSFEIVDRDWKILRRKKSRKVELSCVTFEGIIRVTDAKKFKKALTSGIGREKAYGMGLMTVIPN</sequence>
<evidence type="ECO:0000313" key="2">
    <source>
        <dbReference type="Proteomes" id="UP000510886"/>
    </source>
</evidence>
<evidence type="ECO:0000313" key="1">
    <source>
        <dbReference type="EMBL" id="QLL78303.1"/>
    </source>
</evidence>
<reference evidence="1 2" key="1">
    <citation type="submission" date="2020-01" db="EMBL/GenBank/DDBJ databases">
        <title>Complete and circular genome sequences of six lactobacillus isolates from horses.</title>
        <authorList>
            <person name="Hassan H.M."/>
        </authorList>
    </citation>
    <scope>NUCLEOTIDE SEQUENCE [LARGE SCALE GENOMIC DNA]</scope>
    <source>
        <strain evidence="1 2">1A</strain>
    </source>
</reference>
<dbReference type="SMART" id="SM01101">
    <property type="entry name" value="CRISPR_assoc"/>
    <property type="match status" value="1"/>
</dbReference>
<protein>
    <submittedName>
        <fullName evidence="1">Type I-E CRISPR-associated protein Cas6/Cse3/CasE</fullName>
    </submittedName>
</protein>
<organism evidence="1 2">
    <name type="scientific">Ligilactobacillus saerimneri</name>
    <dbReference type="NCBI Taxonomy" id="228229"/>
    <lineage>
        <taxon>Bacteria</taxon>
        <taxon>Bacillati</taxon>
        <taxon>Bacillota</taxon>
        <taxon>Bacilli</taxon>
        <taxon>Lactobacillales</taxon>
        <taxon>Lactobacillaceae</taxon>
        <taxon>Ligilactobacillus</taxon>
    </lineage>
</organism>
<dbReference type="Pfam" id="PF08798">
    <property type="entry name" value="CRISPR_assoc"/>
    <property type="match status" value="1"/>
</dbReference>
<dbReference type="Gene3D" id="3.30.70.1210">
    <property type="entry name" value="Crispr-associated protein, domain 2"/>
    <property type="match status" value="1"/>
</dbReference>
<accession>A0A7H9EKQ4</accession>
<dbReference type="Gene3D" id="3.30.70.1200">
    <property type="entry name" value="Crispr-associated protein, domain 1"/>
    <property type="match status" value="1"/>
</dbReference>
<dbReference type="RefSeq" id="WP_180848557.1">
    <property type="nucleotide sequence ID" value="NZ_CP047418.1"/>
</dbReference>
<dbReference type="NCBIfam" id="TIGR01907">
    <property type="entry name" value="casE_Cse3"/>
    <property type="match status" value="1"/>
</dbReference>
<dbReference type="InterPro" id="IPR010179">
    <property type="entry name" value="CRISPR-assoc_prot_Cse3"/>
</dbReference>